<proteinExistence type="predicted"/>
<feature type="transmembrane region" description="Helical" evidence="2">
    <location>
        <begin position="150"/>
        <end position="168"/>
    </location>
</feature>
<reference evidence="3 4" key="1">
    <citation type="submission" date="2020-01" db="EMBL/GenBank/DDBJ databases">
        <authorList>
            <consortium name="DOE Joint Genome Institute"/>
            <person name="Haridas S."/>
            <person name="Albert R."/>
            <person name="Binder M."/>
            <person name="Bloem J."/>
            <person name="Labutti K."/>
            <person name="Salamov A."/>
            <person name="Andreopoulos B."/>
            <person name="Baker S.E."/>
            <person name="Barry K."/>
            <person name="Bills G."/>
            <person name="Bluhm B.H."/>
            <person name="Cannon C."/>
            <person name="Castanera R."/>
            <person name="Culley D.E."/>
            <person name="Daum C."/>
            <person name="Ezra D."/>
            <person name="Gonzalez J.B."/>
            <person name="Henrissat B."/>
            <person name="Kuo A."/>
            <person name="Liang C."/>
            <person name="Lipzen A."/>
            <person name="Lutzoni F."/>
            <person name="Magnuson J."/>
            <person name="Mondo S."/>
            <person name="Nolan M."/>
            <person name="Ohm R."/>
            <person name="Pangilinan J."/>
            <person name="Park H.-J.H."/>
            <person name="Ramirez L."/>
            <person name="Alfaro M."/>
            <person name="Sun H."/>
            <person name="Tritt A."/>
            <person name="Yoshinaga Y."/>
            <person name="Zwiers L.-H.L."/>
            <person name="Turgeon B.G."/>
            <person name="Goodwin S.B."/>
            <person name="Spatafora J.W."/>
            <person name="Crous P.W."/>
            <person name="Grigoriev I.V."/>
        </authorList>
    </citation>
    <scope>NUCLEOTIDE SEQUENCE [LARGE SCALE GENOMIC DNA]</scope>
    <source>
        <strain evidence="3 4">CBS 611.86</strain>
    </source>
</reference>
<protein>
    <submittedName>
        <fullName evidence="3">Uncharacterized protein</fullName>
    </submittedName>
</protein>
<keyword evidence="2" id="KW-1133">Transmembrane helix</keyword>
<dbReference type="Pfam" id="PF20345">
    <property type="entry name" value="DUF6640"/>
    <property type="match status" value="1"/>
</dbReference>
<evidence type="ECO:0000256" key="1">
    <source>
        <dbReference type="SAM" id="MobiDB-lite"/>
    </source>
</evidence>
<name>A0A7C8MEP6_9PLEO</name>
<gene>
    <name evidence="3" type="ORF">BDV95DRAFT_656332</name>
</gene>
<feature type="compositionally biased region" description="Pro residues" evidence="1">
    <location>
        <begin position="77"/>
        <end position="88"/>
    </location>
</feature>
<keyword evidence="4" id="KW-1185">Reference proteome</keyword>
<keyword evidence="2" id="KW-0472">Membrane</keyword>
<dbReference type="Proteomes" id="UP000481861">
    <property type="component" value="Unassembled WGS sequence"/>
</dbReference>
<accession>A0A7C8MEP6</accession>
<sequence>MPLPSSSLTPGKSLMALVAVFTAVAPYLADWSETHVLNPNWPPHARFHNGQTMSTGLFIGVATLYYLFFAPIPSTPPNPPNPPNPLQTPPQATSPSPSSPSSSSSSTPSPSSTYLNFALVLLHLYYVPALSGILYPGARWMDPEFGDGRPQLGAFVGVLGAAWVGWGVEGRRLRGRGKKRV</sequence>
<feature type="compositionally biased region" description="Low complexity" evidence="1">
    <location>
        <begin position="89"/>
        <end position="109"/>
    </location>
</feature>
<feature type="transmembrane region" description="Helical" evidence="2">
    <location>
        <begin position="12"/>
        <end position="29"/>
    </location>
</feature>
<comment type="caution">
    <text evidence="3">The sequence shown here is derived from an EMBL/GenBank/DDBJ whole genome shotgun (WGS) entry which is preliminary data.</text>
</comment>
<feature type="transmembrane region" description="Helical" evidence="2">
    <location>
        <begin position="49"/>
        <end position="68"/>
    </location>
</feature>
<dbReference type="AlphaFoldDB" id="A0A7C8MEP6"/>
<evidence type="ECO:0000313" key="3">
    <source>
        <dbReference type="EMBL" id="KAF2874755.1"/>
    </source>
</evidence>
<feature type="transmembrane region" description="Helical" evidence="2">
    <location>
        <begin position="114"/>
        <end position="138"/>
    </location>
</feature>
<evidence type="ECO:0000313" key="4">
    <source>
        <dbReference type="Proteomes" id="UP000481861"/>
    </source>
</evidence>
<keyword evidence="2" id="KW-0812">Transmembrane</keyword>
<dbReference type="InterPro" id="IPR046580">
    <property type="entry name" value="DUF6640"/>
</dbReference>
<feature type="region of interest" description="Disordered" evidence="1">
    <location>
        <begin position="77"/>
        <end position="109"/>
    </location>
</feature>
<dbReference type="EMBL" id="JAADJZ010000005">
    <property type="protein sequence ID" value="KAF2874755.1"/>
    <property type="molecule type" value="Genomic_DNA"/>
</dbReference>
<organism evidence="3 4">
    <name type="scientific">Massariosphaeria phaeospora</name>
    <dbReference type="NCBI Taxonomy" id="100035"/>
    <lineage>
        <taxon>Eukaryota</taxon>
        <taxon>Fungi</taxon>
        <taxon>Dikarya</taxon>
        <taxon>Ascomycota</taxon>
        <taxon>Pezizomycotina</taxon>
        <taxon>Dothideomycetes</taxon>
        <taxon>Pleosporomycetidae</taxon>
        <taxon>Pleosporales</taxon>
        <taxon>Pleosporales incertae sedis</taxon>
        <taxon>Massariosphaeria</taxon>
    </lineage>
</organism>
<dbReference type="OrthoDB" id="2819018at2759"/>
<evidence type="ECO:0000256" key="2">
    <source>
        <dbReference type="SAM" id="Phobius"/>
    </source>
</evidence>